<feature type="region of interest" description="Disordered" evidence="1">
    <location>
        <begin position="1"/>
        <end position="57"/>
    </location>
</feature>
<proteinExistence type="predicted"/>
<evidence type="ECO:0000256" key="1">
    <source>
        <dbReference type="SAM" id="MobiDB-lite"/>
    </source>
</evidence>
<accession>A0A9P6HH18</accession>
<comment type="caution">
    <text evidence="2">The sequence shown here is derived from an EMBL/GenBank/DDBJ whole genome shotgun (WGS) entry which is preliminary data.</text>
</comment>
<dbReference type="Proteomes" id="UP000736335">
    <property type="component" value="Unassembled WGS sequence"/>
</dbReference>
<dbReference type="OrthoDB" id="3008364at2759"/>
<keyword evidence="3" id="KW-1185">Reference proteome</keyword>
<organism evidence="2 3">
    <name type="scientific">Thelephora terrestris</name>
    <dbReference type="NCBI Taxonomy" id="56493"/>
    <lineage>
        <taxon>Eukaryota</taxon>
        <taxon>Fungi</taxon>
        <taxon>Dikarya</taxon>
        <taxon>Basidiomycota</taxon>
        <taxon>Agaricomycotina</taxon>
        <taxon>Agaricomycetes</taxon>
        <taxon>Thelephorales</taxon>
        <taxon>Thelephoraceae</taxon>
        <taxon>Thelephora</taxon>
    </lineage>
</organism>
<dbReference type="EMBL" id="WIUZ02000005">
    <property type="protein sequence ID" value="KAF9787076.1"/>
    <property type="molecule type" value="Genomic_DNA"/>
</dbReference>
<evidence type="ECO:0000313" key="3">
    <source>
        <dbReference type="Proteomes" id="UP000736335"/>
    </source>
</evidence>
<gene>
    <name evidence="2" type="ORF">BJ322DRAFT_699889</name>
</gene>
<reference evidence="2" key="2">
    <citation type="submission" date="2020-11" db="EMBL/GenBank/DDBJ databases">
        <authorList>
            <consortium name="DOE Joint Genome Institute"/>
            <person name="Kuo A."/>
            <person name="Miyauchi S."/>
            <person name="Kiss E."/>
            <person name="Drula E."/>
            <person name="Kohler A."/>
            <person name="Sanchez-Garcia M."/>
            <person name="Andreopoulos B."/>
            <person name="Barry K.W."/>
            <person name="Bonito G."/>
            <person name="Buee M."/>
            <person name="Carver A."/>
            <person name="Chen C."/>
            <person name="Cichocki N."/>
            <person name="Clum A."/>
            <person name="Culley D."/>
            <person name="Crous P.W."/>
            <person name="Fauchery L."/>
            <person name="Girlanda M."/>
            <person name="Hayes R."/>
            <person name="Keri Z."/>
            <person name="Labutti K."/>
            <person name="Lipzen A."/>
            <person name="Lombard V."/>
            <person name="Magnuson J."/>
            <person name="Maillard F."/>
            <person name="Morin E."/>
            <person name="Murat C."/>
            <person name="Nolan M."/>
            <person name="Ohm R."/>
            <person name="Pangilinan J."/>
            <person name="Pereira M."/>
            <person name="Perotto S."/>
            <person name="Peter M."/>
            <person name="Riley R."/>
            <person name="Sitrit Y."/>
            <person name="Stielow B."/>
            <person name="Szollosi G."/>
            <person name="Zifcakova L."/>
            <person name="Stursova M."/>
            <person name="Spatafora J.W."/>
            <person name="Tedersoo L."/>
            <person name="Vaario L.-M."/>
            <person name="Yamada A."/>
            <person name="Yan M."/>
            <person name="Wang P."/>
            <person name="Xu J."/>
            <person name="Bruns T."/>
            <person name="Baldrian P."/>
            <person name="Vilgalys R."/>
            <person name="Henrissat B."/>
            <person name="Grigoriev I.V."/>
            <person name="Hibbett D."/>
            <person name="Nagy L.G."/>
            <person name="Martin F.M."/>
        </authorList>
    </citation>
    <scope>NUCLEOTIDE SEQUENCE</scope>
    <source>
        <strain evidence="2">UH-Tt-Lm1</strain>
    </source>
</reference>
<dbReference type="AlphaFoldDB" id="A0A9P6HH18"/>
<protein>
    <submittedName>
        <fullName evidence="2">Uncharacterized protein</fullName>
    </submittedName>
</protein>
<reference evidence="2" key="1">
    <citation type="journal article" date="2020" name="Nat. Commun.">
        <title>Large-scale genome sequencing of mycorrhizal fungi provides insights into the early evolution of symbiotic traits.</title>
        <authorList>
            <person name="Miyauchi S."/>
            <person name="Kiss E."/>
            <person name="Kuo A."/>
            <person name="Drula E."/>
            <person name="Kohler A."/>
            <person name="Sanchez-Garcia M."/>
            <person name="Morin E."/>
            <person name="Andreopoulos B."/>
            <person name="Barry K.W."/>
            <person name="Bonito G."/>
            <person name="Buee M."/>
            <person name="Carver A."/>
            <person name="Chen C."/>
            <person name="Cichocki N."/>
            <person name="Clum A."/>
            <person name="Culley D."/>
            <person name="Crous P.W."/>
            <person name="Fauchery L."/>
            <person name="Girlanda M."/>
            <person name="Hayes R.D."/>
            <person name="Keri Z."/>
            <person name="LaButti K."/>
            <person name="Lipzen A."/>
            <person name="Lombard V."/>
            <person name="Magnuson J."/>
            <person name="Maillard F."/>
            <person name="Murat C."/>
            <person name="Nolan M."/>
            <person name="Ohm R.A."/>
            <person name="Pangilinan J."/>
            <person name="Pereira M.F."/>
            <person name="Perotto S."/>
            <person name="Peter M."/>
            <person name="Pfister S."/>
            <person name="Riley R."/>
            <person name="Sitrit Y."/>
            <person name="Stielow J.B."/>
            <person name="Szollosi G."/>
            <person name="Zifcakova L."/>
            <person name="Stursova M."/>
            <person name="Spatafora J.W."/>
            <person name="Tedersoo L."/>
            <person name="Vaario L.M."/>
            <person name="Yamada A."/>
            <person name="Yan M."/>
            <person name="Wang P."/>
            <person name="Xu J."/>
            <person name="Bruns T."/>
            <person name="Baldrian P."/>
            <person name="Vilgalys R."/>
            <person name="Dunand C."/>
            <person name="Henrissat B."/>
            <person name="Grigoriev I.V."/>
            <person name="Hibbett D."/>
            <person name="Nagy L.G."/>
            <person name="Martin F.M."/>
        </authorList>
    </citation>
    <scope>NUCLEOTIDE SEQUENCE</scope>
    <source>
        <strain evidence="2">UH-Tt-Lm1</strain>
    </source>
</reference>
<feature type="compositionally biased region" description="Basic and acidic residues" evidence="1">
    <location>
        <begin position="13"/>
        <end position="22"/>
    </location>
</feature>
<evidence type="ECO:0000313" key="2">
    <source>
        <dbReference type="EMBL" id="KAF9787076.1"/>
    </source>
</evidence>
<name>A0A9P6HH18_9AGAM</name>
<sequence length="113" mass="12612">MTAETKLLAMQVNDDHSLPEGNHEEEELTLRPLTGGAKRWRNGEQTDPPRVVLSKFFPSGEYPEGEILEYGEGNAWHTSSEEKLYNERLAMEDPTFGAPPKFTDGFADTPGDS</sequence>